<accession>A0A5B7F6S5</accession>
<keyword evidence="3" id="KW-1185">Reference proteome</keyword>
<feature type="region of interest" description="Disordered" evidence="1">
    <location>
        <begin position="160"/>
        <end position="181"/>
    </location>
</feature>
<name>A0A5B7F6S5_PORTR</name>
<organism evidence="2 3">
    <name type="scientific">Portunus trituberculatus</name>
    <name type="common">Swimming crab</name>
    <name type="synonym">Neptunus trituberculatus</name>
    <dbReference type="NCBI Taxonomy" id="210409"/>
    <lineage>
        <taxon>Eukaryota</taxon>
        <taxon>Metazoa</taxon>
        <taxon>Ecdysozoa</taxon>
        <taxon>Arthropoda</taxon>
        <taxon>Crustacea</taxon>
        <taxon>Multicrustacea</taxon>
        <taxon>Malacostraca</taxon>
        <taxon>Eumalacostraca</taxon>
        <taxon>Eucarida</taxon>
        <taxon>Decapoda</taxon>
        <taxon>Pleocyemata</taxon>
        <taxon>Brachyura</taxon>
        <taxon>Eubrachyura</taxon>
        <taxon>Portunoidea</taxon>
        <taxon>Portunidae</taxon>
        <taxon>Portuninae</taxon>
        <taxon>Portunus</taxon>
    </lineage>
</organism>
<evidence type="ECO:0000256" key="1">
    <source>
        <dbReference type="SAM" id="MobiDB-lite"/>
    </source>
</evidence>
<protein>
    <submittedName>
        <fullName evidence="2">Uncharacterized protein</fullName>
    </submittedName>
</protein>
<dbReference type="AlphaFoldDB" id="A0A5B7F6S5"/>
<evidence type="ECO:0000313" key="2">
    <source>
        <dbReference type="EMBL" id="MPC40899.1"/>
    </source>
</evidence>
<reference evidence="2 3" key="1">
    <citation type="submission" date="2019-05" db="EMBL/GenBank/DDBJ databases">
        <title>Another draft genome of Portunus trituberculatus and its Hox gene families provides insights of decapod evolution.</title>
        <authorList>
            <person name="Jeong J.-H."/>
            <person name="Song I."/>
            <person name="Kim S."/>
            <person name="Choi T."/>
            <person name="Kim D."/>
            <person name="Ryu S."/>
            <person name="Kim W."/>
        </authorList>
    </citation>
    <scope>NUCLEOTIDE SEQUENCE [LARGE SCALE GENOMIC DNA]</scope>
    <source>
        <tissue evidence="2">Muscle</tissue>
    </source>
</reference>
<comment type="caution">
    <text evidence="2">The sequence shown here is derived from an EMBL/GenBank/DDBJ whole genome shotgun (WGS) entry which is preliminary data.</text>
</comment>
<proteinExistence type="predicted"/>
<sequence length="181" mass="19639">MSPRRVAITSVWTRHKCVGEATPPGPGAALLTGPHSRQDTWAVSACCWRCYHRVVPLHNAPHDSKTNTGEAHSVLPRDVRVTAHRDVTTTSLHHFPNTNTALTFQTSGHGASSRGGAWWATHTFSPAIRPLARRSSLTSRGHVTDTTSFLSNHLFPAPHTAHPTSSTSTTHLHHTSPTCTT</sequence>
<evidence type="ECO:0000313" key="3">
    <source>
        <dbReference type="Proteomes" id="UP000324222"/>
    </source>
</evidence>
<dbReference type="EMBL" id="VSRR010004852">
    <property type="protein sequence ID" value="MPC40899.1"/>
    <property type="molecule type" value="Genomic_DNA"/>
</dbReference>
<gene>
    <name evidence="2" type="ORF">E2C01_034473</name>
</gene>
<dbReference type="Proteomes" id="UP000324222">
    <property type="component" value="Unassembled WGS sequence"/>
</dbReference>